<gene>
    <name evidence="2" type="ORF">SEMRO_765_G199230.1</name>
</gene>
<protein>
    <submittedName>
        <fullName evidence="2">Uncharacterized protein</fullName>
    </submittedName>
</protein>
<proteinExistence type="predicted"/>
<dbReference type="EMBL" id="CAICTM010000764">
    <property type="protein sequence ID" value="CAB9516178.1"/>
    <property type="molecule type" value="Genomic_DNA"/>
</dbReference>
<name>A0A9N8HMR2_9STRA</name>
<evidence type="ECO:0000313" key="3">
    <source>
        <dbReference type="Proteomes" id="UP001153069"/>
    </source>
</evidence>
<dbReference type="Proteomes" id="UP001153069">
    <property type="component" value="Unassembled WGS sequence"/>
</dbReference>
<evidence type="ECO:0000313" key="2">
    <source>
        <dbReference type="EMBL" id="CAB9516178.1"/>
    </source>
</evidence>
<dbReference type="AlphaFoldDB" id="A0A9N8HMR2"/>
<organism evidence="2 3">
    <name type="scientific">Seminavis robusta</name>
    <dbReference type="NCBI Taxonomy" id="568900"/>
    <lineage>
        <taxon>Eukaryota</taxon>
        <taxon>Sar</taxon>
        <taxon>Stramenopiles</taxon>
        <taxon>Ochrophyta</taxon>
        <taxon>Bacillariophyta</taxon>
        <taxon>Bacillariophyceae</taxon>
        <taxon>Bacillariophycidae</taxon>
        <taxon>Naviculales</taxon>
        <taxon>Naviculaceae</taxon>
        <taxon>Seminavis</taxon>
    </lineage>
</organism>
<dbReference type="OrthoDB" id="42168at2759"/>
<comment type="caution">
    <text evidence="2">The sequence shown here is derived from an EMBL/GenBank/DDBJ whole genome shotgun (WGS) entry which is preliminary data.</text>
</comment>
<keyword evidence="3" id="KW-1185">Reference proteome</keyword>
<feature type="region of interest" description="Disordered" evidence="1">
    <location>
        <begin position="42"/>
        <end position="66"/>
    </location>
</feature>
<accession>A0A9N8HMR2</accession>
<sequence length="358" mass="39584">MRRSVRRAFRSFLPLLISSRPTPSSSFQTTFTRLSLLRPSSSTSTFQPLAAGREPRTKSTSTTTTEEQLISKEEQARILRTGQAKHRFEKAVRREDRITHLEGALATLSNAEQSELEGLRQVRDTFEEQYNPESFSEDHVEFKKLHNQAFVALTQYCQDQRQVNDDTTTEPVNVFFLDGPDGCTASALIDSGLLNPSQCYVANRHLSTCQALRTSGGGLLPEENVLYATAAEALTPSEEDDSPSFSDIPFSAYYFDGCGGFVPHIIDMMTSALLLRDDPKPPLAATTTIAVGFSLMGGNKNVIEKELEACRALAVIARTRGMRTLHVLDDPEKYGIPPDIPKTGGGTFTTWILLEPDN</sequence>
<reference evidence="2" key="1">
    <citation type="submission" date="2020-06" db="EMBL/GenBank/DDBJ databases">
        <authorList>
            <consortium name="Plant Systems Biology data submission"/>
        </authorList>
    </citation>
    <scope>NUCLEOTIDE SEQUENCE</scope>
    <source>
        <strain evidence="2">D6</strain>
    </source>
</reference>
<evidence type="ECO:0000256" key="1">
    <source>
        <dbReference type="SAM" id="MobiDB-lite"/>
    </source>
</evidence>